<evidence type="ECO:0000313" key="2">
    <source>
        <dbReference type="Proteomes" id="UP001220022"/>
    </source>
</evidence>
<dbReference type="Proteomes" id="UP001220022">
    <property type="component" value="Unassembled WGS sequence"/>
</dbReference>
<name>A0ABT5Z3F2_9ACTN</name>
<accession>A0ABT5Z3F2</accession>
<reference evidence="1 2" key="1">
    <citation type="submission" date="2023-03" db="EMBL/GenBank/DDBJ databases">
        <title>Draft genome sequence of type strain Streptomyces ferralitis JCM 14344.</title>
        <authorList>
            <person name="Klaysubun C."/>
            <person name="Duangmal K."/>
        </authorList>
    </citation>
    <scope>NUCLEOTIDE SEQUENCE [LARGE SCALE GENOMIC DNA]</scope>
    <source>
        <strain evidence="1 2">JCM 14344</strain>
    </source>
</reference>
<organism evidence="1 2">
    <name type="scientific">Streptantibioticus ferralitis</name>
    <dbReference type="NCBI Taxonomy" id="236510"/>
    <lineage>
        <taxon>Bacteria</taxon>
        <taxon>Bacillati</taxon>
        <taxon>Actinomycetota</taxon>
        <taxon>Actinomycetes</taxon>
        <taxon>Kitasatosporales</taxon>
        <taxon>Streptomycetaceae</taxon>
        <taxon>Streptantibioticus</taxon>
    </lineage>
</organism>
<gene>
    <name evidence="1" type="ORF">P2L57_22215</name>
</gene>
<protein>
    <submittedName>
        <fullName evidence="1">Uncharacterized protein</fullName>
    </submittedName>
</protein>
<sequence>MDLQPERFEQLAAQLVRHLRQVDRSDRQAAQQVGVRSLLHLIFEPGELLLQTDAVLAQLGPTLVDVADELLVRLLHQLQVSDEALALGVVLCDGPMQGGDALRPFLSLDRVKGLEVGVE</sequence>
<dbReference type="RefSeq" id="WP_275817249.1">
    <property type="nucleotide sequence ID" value="NZ_BAAANM010000007.1"/>
</dbReference>
<comment type="caution">
    <text evidence="1">The sequence shown here is derived from an EMBL/GenBank/DDBJ whole genome shotgun (WGS) entry which is preliminary data.</text>
</comment>
<dbReference type="EMBL" id="JARHTQ010000015">
    <property type="protein sequence ID" value="MDF2258333.1"/>
    <property type="molecule type" value="Genomic_DNA"/>
</dbReference>
<keyword evidence="2" id="KW-1185">Reference proteome</keyword>
<proteinExistence type="predicted"/>
<evidence type="ECO:0000313" key="1">
    <source>
        <dbReference type="EMBL" id="MDF2258333.1"/>
    </source>
</evidence>